<gene>
    <name evidence="2" type="ORF">GF339_21260</name>
</gene>
<evidence type="ECO:0000313" key="2">
    <source>
        <dbReference type="EMBL" id="MBD3327130.1"/>
    </source>
</evidence>
<feature type="transmembrane region" description="Helical" evidence="1">
    <location>
        <begin position="100"/>
        <end position="125"/>
    </location>
</feature>
<protein>
    <submittedName>
        <fullName evidence="2">Uncharacterized protein</fullName>
    </submittedName>
</protein>
<dbReference type="AlphaFoldDB" id="A0A9D5JZQ8"/>
<feature type="transmembrane region" description="Helical" evidence="1">
    <location>
        <begin position="197"/>
        <end position="223"/>
    </location>
</feature>
<feature type="transmembrane region" description="Helical" evidence="1">
    <location>
        <begin position="428"/>
        <end position="446"/>
    </location>
</feature>
<feature type="transmembrane region" description="Helical" evidence="1">
    <location>
        <begin position="323"/>
        <end position="344"/>
    </location>
</feature>
<feature type="transmembrane region" description="Helical" evidence="1">
    <location>
        <begin position="297"/>
        <end position="317"/>
    </location>
</feature>
<feature type="transmembrane region" description="Helical" evidence="1">
    <location>
        <begin position="68"/>
        <end position="88"/>
    </location>
</feature>
<feature type="transmembrane region" description="Helical" evidence="1">
    <location>
        <begin position="163"/>
        <end position="185"/>
    </location>
</feature>
<feature type="transmembrane region" description="Helical" evidence="1">
    <location>
        <begin position="253"/>
        <end position="285"/>
    </location>
</feature>
<feature type="transmembrane region" description="Helical" evidence="1">
    <location>
        <begin position="39"/>
        <end position="56"/>
    </location>
</feature>
<proteinExistence type="predicted"/>
<comment type="caution">
    <text evidence="2">The sequence shown here is derived from an EMBL/GenBank/DDBJ whole genome shotgun (WGS) entry which is preliminary data.</text>
</comment>
<dbReference type="EMBL" id="WJJP01000691">
    <property type="protein sequence ID" value="MBD3327130.1"/>
    <property type="molecule type" value="Genomic_DNA"/>
</dbReference>
<organism evidence="2 3">
    <name type="scientific">candidate division KSB3 bacterium</name>
    <dbReference type="NCBI Taxonomy" id="2044937"/>
    <lineage>
        <taxon>Bacteria</taxon>
        <taxon>candidate division KSB3</taxon>
    </lineage>
</organism>
<feature type="transmembrane region" description="Helical" evidence="1">
    <location>
        <begin position="356"/>
        <end position="376"/>
    </location>
</feature>
<feature type="transmembrane region" description="Helical" evidence="1">
    <location>
        <begin position="396"/>
        <end position="416"/>
    </location>
</feature>
<name>A0A9D5JZQ8_9BACT</name>
<reference evidence="2" key="1">
    <citation type="submission" date="2019-11" db="EMBL/GenBank/DDBJ databases">
        <title>Microbial mats filling the niche in hypersaline microbial mats.</title>
        <authorList>
            <person name="Wong H.L."/>
            <person name="Macleod F.I."/>
            <person name="White R.A. III"/>
            <person name="Burns B.P."/>
        </authorList>
    </citation>
    <scope>NUCLEOTIDE SEQUENCE</scope>
    <source>
        <strain evidence="2">Rbin_158</strain>
    </source>
</reference>
<feature type="transmembrane region" description="Helical" evidence="1">
    <location>
        <begin position="461"/>
        <end position="478"/>
    </location>
</feature>
<dbReference type="Proteomes" id="UP000649604">
    <property type="component" value="Unassembled WGS sequence"/>
</dbReference>
<sequence>MSLLMREFLLILLIVATGIGVMRMFGGSAFPVFTSASAFPLGVSVWVGCYLLIYVLPFPLEAALPFDVHLTFVLYCLVAAVMIGLGVYRHRLTAKEVLTYGIATGLLGFLSIITTHLPVVAALGVDSFFFLDITQGLDTSLQRGWAIFNQCVQALSLLIHYDYVLTTVPALSAASLVALMAYLVFSEVAPLLPRSRLGISYVICLSFLPAFLMFSPFLGLYMLVFFKNQVLPATLLFLFVGSWWFATRKERPVILYAGSMALMAFTLTRMEGLLFAIVLWLILVSDPDIYPIQQRKISLIMLCIMLPWHLYVVWTLWGGTTKFSAIHFLIITGAFMTVMLGFQLNRWETGRQILRSLVYLIPLIGFEGLMICIWLKPDHMLTTIHHFLMNLLIDHYGGWGSLWYFVVISGTVVGVYRIKKLYRGTLGRLGSAWLSTLWLLLGIIFFRDPIRLGFGDSANRMLFHVLPLLLVWLVIQIGQLRSKQPRRTGVCGS</sequence>
<keyword evidence="1" id="KW-0812">Transmembrane</keyword>
<keyword evidence="1" id="KW-1133">Transmembrane helix</keyword>
<evidence type="ECO:0000313" key="3">
    <source>
        <dbReference type="Proteomes" id="UP000649604"/>
    </source>
</evidence>
<evidence type="ECO:0000256" key="1">
    <source>
        <dbReference type="SAM" id="Phobius"/>
    </source>
</evidence>
<accession>A0A9D5JZQ8</accession>
<keyword evidence="1" id="KW-0472">Membrane</keyword>